<keyword evidence="2" id="KW-1185">Reference proteome</keyword>
<gene>
    <name evidence="1" type="ORF">EHQ90_07180</name>
</gene>
<protein>
    <recommendedName>
        <fullName evidence="3">Lipoprotein</fullName>
    </recommendedName>
</protein>
<comment type="caution">
    <text evidence="1">The sequence shown here is derived from an EMBL/GenBank/DDBJ whole genome shotgun (WGS) entry which is preliminary data.</text>
</comment>
<evidence type="ECO:0000313" key="2">
    <source>
        <dbReference type="Proteomes" id="UP000297422"/>
    </source>
</evidence>
<dbReference type="RefSeq" id="WP_135684495.1">
    <property type="nucleotide sequence ID" value="NZ_RQEQ01000032.1"/>
</dbReference>
<dbReference type="EMBL" id="RQGT01000055">
    <property type="protein sequence ID" value="TGM17355.1"/>
    <property type="molecule type" value="Genomic_DNA"/>
</dbReference>
<dbReference type="Proteomes" id="UP000297422">
    <property type="component" value="Unassembled WGS sequence"/>
</dbReference>
<organism evidence="1 2">
    <name type="scientific">Leptospira stimsonii</name>
    <dbReference type="NCBI Taxonomy" id="2202203"/>
    <lineage>
        <taxon>Bacteria</taxon>
        <taxon>Pseudomonadati</taxon>
        <taxon>Spirochaetota</taxon>
        <taxon>Spirochaetia</taxon>
        <taxon>Leptospirales</taxon>
        <taxon>Leptospiraceae</taxon>
        <taxon>Leptospira</taxon>
    </lineage>
</organism>
<proteinExistence type="predicted"/>
<sequence>MNLGNKHKVDFLRKMVICLILTNACSKIDLDSRIIFIARENATLPFEIETEAKKYDYSPVTHILRIRYPIWYLDPFSNCNACRQLIRVVDAEILFEMRPSLIKRIIYEARMDDDWEAWFPNTESLSETKSKYRTISAFNPQLRKQIVKRLRFQNLPVIISLEHNIDVDHKIILYSSRIPETTLTESSLCLVQKLRIKDCFVVDHPDFDFISLEEKRYLLRLYHREGINFKYFEIQNDKLITKNQSISQFSFEDEESVNQFEWEIEYPKKGESL</sequence>
<reference evidence="2" key="1">
    <citation type="journal article" date="2019" name="PLoS Negl. Trop. Dis.">
        <title>Revisiting the worldwide diversity of Leptospira species in the environment.</title>
        <authorList>
            <person name="Vincent A.T."/>
            <person name="Schiettekatte O."/>
            <person name="Bourhy P."/>
            <person name="Veyrier F.J."/>
            <person name="Picardeau M."/>
        </authorList>
    </citation>
    <scope>NUCLEOTIDE SEQUENCE [LARGE SCALE GENOMIC DNA]</scope>
    <source>
        <strain evidence="2">201702407</strain>
    </source>
</reference>
<evidence type="ECO:0008006" key="3">
    <source>
        <dbReference type="Google" id="ProtNLM"/>
    </source>
</evidence>
<name>A0ABY2N5G6_9LEPT</name>
<accession>A0ABY2N5G6</accession>
<evidence type="ECO:0000313" key="1">
    <source>
        <dbReference type="EMBL" id="TGM17355.1"/>
    </source>
</evidence>